<dbReference type="Pfam" id="PF01963">
    <property type="entry name" value="TraB_PrgY_gumN"/>
    <property type="match status" value="1"/>
</dbReference>
<accession>A0A1T4XIW3</accession>
<name>A0A1T4XIW3_9BACT</name>
<protein>
    <recommendedName>
        <fullName evidence="3">TraB family protein</fullName>
    </recommendedName>
</protein>
<dbReference type="InterPro" id="IPR047111">
    <property type="entry name" value="YbaP-like"/>
</dbReference>
<gene>
    <name evidence="1" type="ORF">SAMN02745166_01587</name>
</gene>
<dbReference type="AlphaFoldDB" id="A0A1T4XIW3"/>
<dbReference type="PANTHER" id="PTHR40590:SF1">
    <property type="entry name" value="CYTOPLASMIC PROTEIN"/>
    <property type="match status" value="1"/>
</dbReference>
<dbReference type="PANTHER" id="PTHR40590">
    <property type="entry name" value="CYTOPLASMIC PROTEIN-RELATED"/>
    <property type="match status" value="1"/>
</dbReference>
<evidence type="ECO:0000313" key="1">
    <source>
        <dbReference type="EMBL" id="SKA89457.1"/>
    </source>
</evidence>
<dbReference type="InterPro" id="IPR002816">
    <property type="entry name" value="TraB/PrgY/GumN_fam"/>
</dbReference>
<evidence type="ECO:0000313" key="2">
    <source>
        <dbReference type="Proteomes" id="UP000190774"/>
    </source>
</evidence>
<evidence type="ECO:0008006" key="3">
    <source>
        <dbReference type="Google" id="ProtNLM"/>
    </source>
</evidence>
<sequence>MHEKTDRNQESHIGVARECSTVFESGVPTFCRFLASLLLIVLTACGEHSQPRTPDTPVSSAEQAGSVWVVDDPKTGGRLFLCGTIHILREEDYPLSPAYEAAYANSDRVIFELPPGAGEGNSLTRRMRELGMLPSDSSLEASIPQETWERIKTWAKTRGVDVSALNRFRPWFVSLIITSTEYAALGAKPQMGVDHYFEARAREDKKPGEGLESVEFQLQLFAKLTPDQQREMLDQTLGEISTLPQEYDEMIVAWKRGELEPLREMLFREAAKFPDLMDMFLFDRNLAWMPRLEQMLQKGEKVMVLVGTGHFAAEKGLLKLFEERGYTVRHYRDVENL</sequence>
<organism evidence="1 2">
    <name type="scientific">Prosthecobacter debontii</name>
    <dbReference type="NCBI Taxonomy" id="48467"/>
    <lineage>
        <taxon>Bacteria</taxon>
        <taxon>Pseudomonadati</taxon>
        <taxon>Verrucomicrobiota</taxon>
        <taxon>Verrucomicrobiia</taxon>
        <taxon>Verrucomicrobiales</taxon>
        <taxon>Verrucomicrobiaceae</taxon>
        <taxon>Prosthecobacter</taxon>
    </lineage>
</organism>
<dbReference type="STRING" id="48467.SAMN02745166_01587"/>
<dbReference type="Proteomes" id="UP000190774">
    <property type="component" value="Unassembled WGS sequence"/>
</dbReference>
<dbReference type="EMBL" id="FUYE01000004">
    <property type="protein sequence ID" value="SKA89457.1"/>
    <property type="molecule type" value="Genomic_DNA"/>
</dbReference>
<dbReference type="CDD" id="cd14789">
    <property type="entry name" value="Tiki"/>
    <property type="match status" value="1"/>
</dbReference>
<reference evidence="2" key="1">
    <citation type="submission" date="2017-02" db="EMBL/GenBank/DDBJ databases">
        <authorList>
            <person name="Varghese N."/>
            <person name="Submissions S."/>
        </authorList>
    </citation>
    <scope>NUCLEOTIDE SEQUENCE [LARGE SCALE GENOMIC DNA]</scope>
    <source>
        <strain evidence="2">ATCC 700200</strain>
    </source>
</reference>
<keyword evidence="2" id="KW-1185">Reference proteome</keyword>
<proteinExistence type="predicted"/>